<accession>A0ABR6YZ87</accession>
<evidence type="ECO:0000256" key="1">
    <source>
        <dbReference type="SAM" id="Phobius"/>
    </source>
</evidence>
<name>A0ABR6YZ87_9FIRM</name>
<feature type="transmembrane region" description="Helical" evidence="1">
    <location>
        <begin position="269"/>
        <end position="288"/>
    </location>
</feature>
<evidence type="ECO:0000313" key="2">
    <source>
        <dbReference type="EMBL" id="MBC3900475.1"/>
    </source>
</evidence>
<comment type="caution">
    <text evidence="2">The sequence shown here is derived from an EMBL/GenBank/DDBJ whole genome shotgun (WGS) entry which is preliminary data.</text>
</comment>
<evidence type="ECO:0008006" key="4">
    <source>
        <dbReference type="Google" id="ProtNLM"/>
    </source>
</evidence>
<feature type="transmembrane region" description="Helical" evidence="1">
    <location>
        <begin position="12"/>
        <end position="34"/>
    </location>
</feature>
<keyword evidence="1" id="KW-1133">Transmembrane helix</keyword>
<organism evidence="2 3">
    <name type="scientific">Acetobacterium malicum</name>
    <dbReference type="NCBI Taxonomy" id="52692"/>
    <lineage>
        <taxon>Bacteria</taxon>
        <taxon>Bacillati</taxon>
        <taxon>Bacillota</taxon>
        <taxon>Clostridia</taxon>
        <taxon>Eubacteriales</taxon>
        <taxon>Eubacteriaceae</taxon>
        <taxon>Acetobacterium</taxon>
    </lineage>
</organism>
<feature type="transmembrane region" description="Helical" evidence="1">
    <location>
        <begin position="167"/>
        <end position="183"/>
    </location>
</feature>
<dbReference type="EMBL" id="WJBE01000012">
    <property type="protein sequence ID" value="MBC3900475.1"/>
    <property type="molecule type" value="Genomic_DNA"/>
</dbReference>
<dbReference type="Proteomes" id="UP000622405">
    <property type="component" value="Unassembled WGS sequence"/>
</dbReference>
<evidence type="ECO:0000313" key="3">
    <source>
        <dbReference type="Proteomes" id="UP000622405"/>
    </source>
</evidence>
<feature type="transmembrane region" description="Helical" evidence="1">
    <location>
        <begin position="115"/>
        <end position="133"/>
    </location>
</feature>
<feature type="transmembrane region" description="Helical" evidence="1">
    <location>
        <begin position="85"/>
        <end position="103"/>
    </location>
</feature>
<feature type="transmembrane region" description="Helical" evidence="1">
    <location>
        <begin position="319"/>
        <end position="338"/>
    </location>
</feature>
<keyword evidence="1" id="KW-0812">Transmembrane</keyword>
<dbReference type="RefSeq" id="WP_186894697.1">
    <property type="nucleotide sequence ID" value="NZ_WJBE01000012.1"/>
</dbReference>
<feature type="transmembrane region" description="Helical" evidence="1">
    <location>
        <begin position="215"/>
        <end position="235"/>
    </location>
</feature>
<feature type="transmembrane region" description="Helical" evidence="1">
    <location>
        <begin position="189"/>
        <end position="208"/>
    </location>
</feature>
<feature type="transmembrane region" description="Helical" evidence="1">
    <location>
        <begin position="350"/>
        <end position="370"/>
    </location>
</feature>
<sequence length="496" mass="56411">MQTYKNSLLDYGILTLIAVLFLLIFSYGTSPLFINNFGISDSAIFLLIGKGITAGYIPYVDLFDHKGPVMFFIEALGWWISPNRFGNFLLQWLFMGVNLVLIFKMGRLFLEKKWCWVPVAFFLLILAATFEGGNLTEEYSLPLLFLPLYLALKYFKLEPLGKAKHPPLYALVYGICFTLIIFIRLNNSVFIGAIVLVVMIQLLANQSFRNFFDNVLTFLSGSFFVCSLVAIYFLANHALGDMIYGTFLFNLKYAGGMSGISTPAEFVKFSYGITPVIFSFSMGVYYVLKKAGKEIGWLLISGSLITFFSLLLGGVFYHYFILTTPCFVLAIILLLELYQKNGKMLIQENSRVVLVGVLVLLLLITVGIYLNFAYQTVREIAAEQPNDSYYEDALTIKNLIPTDDLDSVLGYSVPAGWFLKAEITPCYKYFTMQEWWGRYDPQVLIDTNKHLENDPPKWIVLNNDPQQNQTLYAVLAMKYELIAKDTVVSLYHLKNE</sequence>
<proteinExistence type="predicted"/>
<keyword evidence="3" id="KW-1185">Reference proteome</keyword>
<reference evidence="2 3" key="1">
    <citation type="journal article" date="2020" name="mSystems">
        <title>Defining Genomic and Predicted Metabolic Features of the Acetobacterium Genus.</title>
        <authorList>
            <person name="Ross D.E."/>
            <person name="Marshall C.W."/>
            <person name="Gulliver D."/>
            <person name="May H.D."/>
            <person name="Norman R.S."/>
        </authorList>
    </citation>
    <scope>NUCLEOTIDE SEQUENCE [LARGE SCALE GENOMIC DNA]</scope>
    <source>
        <strain evidence="2 3">DSM 4132</strain>
    </source>
</reference>
<protein>
    <recommendedName>
        <fullName evidence="4">Glycosyltransferase RgtA/B/C/D-like domain-containing protein</fullName>
    </recommendedName>
</protein>
<keyword evidence="1" id="KW-0472">Membrane</keyword>
<feature type="transmembrane region" description="Helical" evidence="1">
    <location>
        <begin position="295"/>
        <end position="313"/>
    </location>
</feature>
<feature type="transmembrane region" description="Helical" evidence="1">
    <location>
        <begin position="43"/>
        <end position="60"/>
    </location>
</feature>
<gene>
    <name evidence="2" type="ORF">GH811_12695</name>
</gene>